<dbReference type="Pfam" id="PF00498">
    <property type="entry name" value="FHA"/>
    <property type="match status" value="1"/>
</dbReference>
<dbReference type="SMART" id="SM00240">
    <property type="entry name" value="FHA"/>
    <property type="match status" value="1"/>
</dbReference>
<dbReference type="InterPro" id="IPR000253">
    <property type="entry name" value="FHA_dom"/>
</dbReference>
<dbReference type="SUPFAM" id="SSF49879">
    <property type="entry name" value="SMAD/FHA domain"/>
    <property type="match status" value="1"/>
</dbReference>
<sequence length="154" mass="16325">MKQSANELTSTIHLSSREIGNSPAGLLDEYVASLPIDEQKVVSEIQSSDGLKAMVLINRGENKGARFLITQEGASIGRAPSSSVFLDDVTVSRVHAVIEKLDSGFSLKDSGSLNGTYVNGESVSEVDLNSGDEIQIGKFHLLFVTGSVAKKNAS</sequence>
<dbReference type="PROSITE" id="PS50006">
    <property type="entry name" value="FHA_DOMAIN"/>
    <property type="match status" value="1"/>
</dbReference>
<reference evidence="2" key="1">
    <citation type="submission" date="2020-05" db="EMBL/GenBank/DDBJ databases">
        <authorList>
            <person name="Chiriac C."/>
            <person name="Salcher M."/>
            <person name="Ghai R."/>
            <person name="Kavagutti S V."/>
        </authorList>
    </citation>
    <scope>NUCLEOTIDE SEQUENCE</scope>
</reference>
<evidence type="ECO:0000313" key="2">
    <source>
        <dbReference type="EMBL" id="CAB4999291.1"/>
    </source>
</evidence>
<name>A0A6J7P240_9ZZZZ</name>
<gene>
    <name evidence="2" type="ORF">UFOPK4032_00628</name>
</gene>
<dbReference type="AlphaFoldDB" id="A0A6J7P240"/>
<dbReference type="InterPro" id="IPR008984">
    <property type="entry name" value="SMAD_FHA_dom_sf"/>
</dbReference>
<evidence type="ECO:0000259" key="1">
    <source>
        <dbReference type="PROSITE" id="PS50006"/>
    </source>
</evidence>
<dbReference type="Gene3D" id="2.60.200.20">
    <property type="match status" value="1"/>
</dbReference>
<feature type="domain" description="FHA" evidence="1">
    <location>
        <begin position="74"/>
        <end position="123"/>
    </location>
</feature>
<organism evidence="2">
    <name type="scientific">freshwater metagenome</name>
    <dbReference type="NCBI Taxonomy" id="449393"/>
    <lineage>
        <taxon>unclassified sequences</taxon>
        <taxon>metagenomes</taxon>
        <taxon>ecological metagenomes</taxon>
    </lineage>
</organism>
<proteinExistence type="predicted"/>
<protein>
    <submittedName>
        <fullName evidence="2">Unannotated protein</fullName>
    </submittedName>
</protein>
<accession>A0A6J7P240</accession>
<dbReference type="InterPro" id="IPR050923">
    <property type="entry name" value="Cell_Proc_Reg/RNA_Proc"/>
</dbReference>
<dbReference type="PANTHER" id="PTHR23308">
    <property type="entry name" value="NUCLEAR INHIBITOR OF PROTEIN PHOSPHATASE-1"/>
    <property type="match status" value="1"/>
</dbReference>
<dbReference type="EMBL" id="CAFBOW010000117">
    <property type="protein sequence ID" value="CAB4999291.1"/>
    <property type="molecule type" value="Genomic_DNA"/>
</dbReference>